<gene>
    <name evidence="13" type="ORF">G7Z17_g10934</name>
</gene>
<keyword evidence="7" id="KW-1133">Transmembrane helix</keyword>
<evidence type="ECO:0000313" key="14">
    <source>
        <dbReference type="Proteomes" id="UP000722485"/>
    </source>
</evidence>
<evidence type="ECO:0000256" key="2">
    <source>
        <dbReference type="ARBA" id="ARBA00006375"/>
    </source>
</evidence>
<dbReference type="InterPro" id="IPR023395">
    <property type="entry name" value="MCP_dom_sf"/>
</dbReference>
<dbReference type="EMBL" id="JAANBB010000383">
    <property type="protein sequence ID" value="KAF7543207.1"/>
    <property type="molecule type" value="Genomic_DNA"/>
</dbReference>
<feature type="compositionally biased region" description="Basic and acidic residues" evidence="12">
    <location>
        <begin position="63"/>
        <end position="103"/>
    </location>
</feature>
<proteinExistence type="inferred from homology"/>
<evidence type="ECO:0000256" key="6">
    <source>
        <dbReference type="ARBA" id="ARBA00022792"/>
    </source>
</evidence>
<accession>A0A9P5LBU7</accession>
<evidence type="ECO:0000256" key="10">
    <source>
        <dbReference type="PROSITE-ProRule" id="PRU00282"/>
    </source>
</evidence>
<feature type="repeat" description="Solcar" evidence="10">
    <location>
        <begin position="401"/>
        <end position="484"/>
    </location>
</feature>
<feature type="region of interest" description="Disordered" evidence="12">
    <location>
        <begin position="173"/>
        <end position="212"/>
    </location>
</feature>
<dbReference type="PANTHER" id="PTHR45667">
    <property type="entry name" value="S-ADENOSYLMETHIONINE MITOCHONDRIAL CARRIER PROTEIN"/>
    <property type="match status" value="1"/>
</dbReference>
<keyword evidence="5" id="KW-0677">Repeat</keyword>
<feature type="region of interest" description="Disordered" evidence="12">
    <location>
        <begin position="28"/>
        <end position="108"/>
    </location>
</feature>
<dbReference type="PROSITE" id="PS50920">
    <property type="entry name" value="SOLCAR"/>
    <property type="match status" value="3"/>
</dbReference>
<dbReference type="Proteomes" id="UP000722485">
    <property type="component" value="Unassembled WGS sequence"/>
</dbReference>
<evidence type="ECO:0000256" key="12">
    <source>
        <dbReference type="SAM" id="MobiDB-lite"/>
    </source>
</evidence>
<name>A0A9P5LBU7_9HYPO</name>
<comment type="caution">
    <text evidence="13">The sequence shown here is derived from an EMBL/GenBank/DDBJ whole genome shotgun (WGS) entry which is preliminary data.</text>
</comment>
<feature type="repeat" description="Solcar" evidence="10">
    <location>
        <begin position="213"/>
        <end position="286"/>
    </location>
</feature>
<feature type="region of interest" description="Disordered" evidence="12">
    <location>
        <begin position="125"/>
        <end position="146"/>
    </location>
</feature>
<keyword evidence="3 11" id="KW-0813">Transport</keyword>
<dbReference type="FunFam" id="1.50.40.10:FF:000018">
    <property type="entry name" value="S-adenosylmethionine mitochondrial carrier protein-like"/>
    <property type="match status" value="1"/>
</dbReference>
<reference evidence="13" key="1">
    <citation type="submission" date="2020-03" db="EMBL/GenBank/DDBJ databases">
        <title>Draft Genome Sequence of Cylindrodendrum hubeiense.</title>
        <authorList>
            <person name="Buettner E."/>
            <person name="Kellner H."/>
        </authorList>
    </citation>
    <scope>NUCLEOTIDE SEQUENCE</scope>
    <source>
        <strain evidence="13">IHI 201604</strain>
    </source>
</reference>
<feature type="compositionally biased region" description="Low complexity" evidence="12">
    <location>
        <begin position="178"/>
        <end position="190"/>
    </location>
</feature>
<protein>
    <submittedName>
        <fullName evidence="13">Uncharacterized protein</fullName>
    </submittedName>
</protein>
<evidence type="ECO:0000256" key="1">
    <source>
        <dbReference type="ARBA" id="ARBA00004448"/>
    </source>
</evidence>
<evidence type="ECO:0000256" key="9">
    <source>
        <dbReference type="ARBA" id="ARBA00023136"/>
    </source>
</evidence>
<evidence type="ECO:0000256" key="5">
    <source>
        <dbReference type="ARBA" id="ARBA00022737"/>
    </source>
</evidence>
<evidence type="ECO:0000256" key="7">
    <source>
        <dbReference type="ARBA" id="ARBA00022989"/>
    </source>
</evidence>
<feature type="compositionally biased region" description="Polar residues" evidence="12">
    <location>
        <begin position="28"/>
        <end position="42"/>
    </location>
</feature>
<dbReference type="SUPFAM" id="SSF103506">
    <property type="entry name" value="Mitochondrial carrier"/>
    <property type="match status" value="1"/>
</dbReference>
<dbReference type="Pfam" id="PF00153">
    <property type="entry name" value="Mito_carr"/>
    <property type="match status" value="4"/>
</dbReference>
<keyword evidence="14" id="KW-1185">Reference proteome</keyword>
<comment type="subcellular location">
    <subcellularLocation>
        <location evidence="1">Mitochondrion inner membrane</location>
        <topology evidence="1">Multi-pass membrane protein</topology>
    </subcellularLocation>
</comment>
<dbReference type="GO" id="GO:0005743">
    <property type="term" value="C:mitochondrial inner membrane"/>
    <property type="evidence" value="ECO:0007669"/>
    <property type="project" value="UniProtKB-SubCell"/>
</dbReference>
<dbReference type="OrthoDB" id="276989at2759"/>
<evidence type="ECO:0000313" key="13">
    <source>
        <dbReference type="EMBL" id="KAF7543207.1"/>
    </source>
</evidence>
<evidence type="ECO:0000256" key="4">
    <source>
        <dbReference type="ARBA" id="ARBA00022692"/>
    </source>
</evidence>
<feature type="compositionally biased region" description="Basic and acidic residues" evidence="12">
    <location>
        <begin position="44"/>
        <end position="54"/>
    </location>
</feature>
<dbReference type="Gene3D" id="1.50.40.10">
    <property type="entry name" value="Mitochondrial carrier domain"/>
    <property type="match status" value="1"/>
</dbReference>
<keyword evidence="4 10" id="KW-0812">Transmembrane</keyword>
<feature type="repeat" description="Solcar" evidence="10">
    <location>
        <begin position="304"/>
        <end position="391"/>
    </location>
</feature>
<keyword evidence="8" id="KW-0496">Mitochondrion</keyword>
<evidence type="ECO:0000256" key="11">
    <source>
        <dbReference type="RuleBase" id="RU000488"/>
    </source>
</evidence>
<dbReference type="InterPro" id="IPR018108">
    <property type="entry name" value="MCP_transmembrane"/>
</dbReference>
<comment type="similarity">
    <text evidence="2 11">Belongs to the mitochondrial carrier (TC 2.A.29) family.</text>
</comment>
<evidence type="ECO:0000256" key="8">
    <source>
        <dbReference type="ARBA" id="ARBA00023128"/>
    </source>
</evidence>
<keyword evidence="6" id="KW-0999">Mitochondrion inner membrane</keyword>
<sequence length="489" mass="52672">MMSARTMMAVRSARMSSIMVGRGLSMSTSARLGLKESSSQTNEDYDRHKQDSLAKQKKGAAHWKPELASDSEEAVRADRAAKTGAEDLKDLQERTKKAAEETSRAGTSMKDNIWHLRWHATQRTRLSISHRAPPRAPSTPYKFPPTSVSDAERLLVRPSPAALVFNSLSRRVNPPAPSSLHPSSPQDSSPPLRPPHRIRRSNPPAPAMASTNPPFQSALLAGALAGTTVDLSLFPLDTLKTRLQSSAGFFPSGGFSGIYRGIGSAVVGSAPGAAFFFCTYESVKGLLADRLPRGDGQPAWHGPVTHMLAASAGEIAACSIRVPTEVIKQRAQAGHHGGSSGAALRAVLGRYGTHGLTAMWRELYRGWGITVFREVPFTVIQFPLWEAMKSWGRRRRGGLEVSAGESALYGSMAGGVAAALTTPLDVLKTRVMLSKERVSVAEVFGRLAREEGARPFFAGIVPRVTWISIGGAIFLGSYQWAINTMHGQA</sequence>
<organism evidence="13 14">
    <name type="scientific">Cylindrodendrum hubeiense</name>
    <dbReference type="NCBI Taxonomy" id="595255"/>
    <lineage>
        <taxon>Eukaryota</taxon>
        <taxon>Fungi</taxon>
        <taxon>Dikarya</taxon>
        <taxon>Ascomycota</taxon>
        <taxon>Pezizomycotina</taxon>
        <taxon>Sordariomycetes</taxon>
        <taxon>Hypocreomycetidae</taxon>
        <taxon>Hypocreales</taxon>
        <taxon>Nectriaceae</taxon>
        <taxon>Cylindrodendrum</taxon>
    </lineage>
</organism>
<keyword evidence="9 10" id="KW-0472">Membrane</keyword>
<dbReference type="AlphaFoldDB" id="A0A9P5LBU7"/>
<evidence type="ECO:0000256" key="3">
    <source>
        <dbReference type="ARBA" id="ARBA00022448"/>
    </source>
</evidence>